<comment type="caution">
    <text evidence="1">The sequence shown here is derived from an EMBL/GenBank/DDBJ whole genome shotgun (WGS) entry which is preliminary data.</text>
</comment>
<dbReference type="RefSeq" id="WP_044627771.1">
    <property type="nucleotide sequence ID" value="NZ_JTDV01000028.1"/>
</dbReference>
<accession>A0A0D7VW22</accession>
<dbReference type="PATRIC" id="fig|1382798.3.peg.2822"/>
<feature type="non-terminal residue" evidence="1">
    <location>
        <position position="1"/>
    </location>
</feature>
<dbReference type="Proteomes" id="UP000032361">
    <property type="component" value="Unassembled WGS sequence"/>
</dbReference>
<evidence type="ECO:0000313" key="2">
    <source>
        <dbReference type="Proteomes" id="UP000032361"/>
    </source>
</evidence>
<dbReference type="OrthoDB" id="1122048at2"/>
<reference evidence="1 2" key="1">
    <citation type="journal article" date="2015" name="Antonie Van Leeuwenhoek">
        <title>Tamlana nanhaiensis sp. nov., isolated from surface seawater collected from the South China Sea.</title>
        <authorList>
            <person name="Liu X."/>
            <person name="Lai Q."/>
            <person name="Du Y."/>
            <person name="Li G."/>
            <person name="Sun F."/>
            <person name="Shao Z."/>
        </authorList>
    </citation>
    <scope>NUCLEOTIDE SEQUENCE [LARGE SCALE GENOMIC DNA]</scope>
    <source>
        <strain evidence="1 2">FHC16</strain>
    </source>
</reference>
<evidence type="ECO:0000313" key="1">
    <source>
        <dbReference type="EMBL" id="KJD30994.1"/>
    </source>
</evidence>
<organism evidence="1 2">
    <name type="scientific">Neotamlana nanhaiensis</name>
    <dbReference type="NCBI Taxonomy" id="1382798"/>
    <lineage>
        <taxon>Bacteria</taxon>
        <taxon>Pseudomonadati</taxon>
        <taxon>Bacteroidota</taxon>
        <taxon>Flavobacteriia</taxon>
        <taxon>Flavobacteriales</taxon>
        <taxon>Flavobacteriaceae</taxon>
        <taxon>Neotamlana</taxon>
    </lineage>
</organism>
<protein>
    <submittedName>
        <fullName evidence="1">Uncharacterized protein</fullName>
    </submittedName>
</protein>
<proteinExistence type="predicted"/>
<dbReference type="AlphaFoldDB" id="A0A0D7VW22"/>
<dbReference type="EMBL" id="JTDV01000028">
    <property type="protein sequence ID" value="KJD30994.1"/>
    <property type="molecule type" value="Genomic_DNA"/>
</dbReference>
<keyword evidence="2" id="KW-1185">Reference proteome</keyword>
<gene>
    <name evidence="1" type="ORF">PK35_16955</name>
</gene>
<sequence length="109" mass="12275">ELEKDLEIDTIPFTVNANQVVFDKAKETITYKPYARVENGVVFVSKLALNEAPLKVEIYFGTNGDADLVYAENIENTKNIQKAYKLSGLGKGDYKFVFKTEGKTFTQNI</sequence>
<name>A0A0D7VW22_9FLAO</name>